<dbReference type="SUPFAM" id="SSF51182">
    <property type="entry name" value="RmlC-like cupins"/>
    <property type="match status" value="1"/>
</dbReference>
<evidence type="ECO:0000259" key="6">
    <source>
        <dbReference type="PROSITE" id="PS01124"/>
    </source>
</evidence>
<dbReference type="InterPro" id="IPR014710">
    <property type="entry name" value="RmlC-like_jellyroll"/>
</dbReference>
<dbReference type="InterPro" id="IPR018060">
    <property type="entry name" value="HTH_AraC"/>
</dbReference>
<evidence type="ECO:0000313" key="7">
    <source>
        <dbReference type="EMBL" id="NML42291.1"/>
    </source>
</evidence>
<keyword evidence="2" id="KW-0805">Transcription regulation</keyword>
<gene>
    <name evidence="7" type="ORF">HHL11_00925</name>
</gene>
<dbReference type="InterPro" id="IPR003313">
    <property type="entry name" value="AraC-bd"/>
</dbReference>
<evidence type="ECO:0000256" key="2">
    <source>
        <dbReference type="ARBA" id="ARBA00023015"/>
    </source>
</evidence>
<evidence type="ECO:0000256" key="1">
    <source>
        <dbReference type="ARBA" id="ARBA00022491"/>
    </source>
</evidence>
<dbReference type="PROSITE" id="PS00041">
    <property type="entry name" value="HTH_ARAC_FAMILY_1"/>
    <property type="match status" value="1"/>
</dbReference>
<dbReference type="PANTHER" id="PTHR11019:SF159">
    <property type="entry name" value="TRANSCRIPTIONAL REGULATOR-RELATED"/>
    <property type="match status" value="1"/>
</dbReference>
<keyword evidence="1" id="KW-0678">Repressor</keyword>
<dbReference type="PANTHER" id="PTHR11019">
    <property type="entry name" value="HTH-TYPE TRANSCRIPTIONAL REGULATOR NIMR"/>
    <property type="match status" value="1"/>
</dbReference>
<feature type="domain" description="HTH araC/xylS-type" evidence="6">
    <location>
        <begin position="186"/>
        <end position="283"/>
    </location>
</feature>
<proteinExistence type="predicted"/>
<dbReference type="CDD" id="cd06124">
    <property type="entry name" value="cupin_NimR-like_N"/>
    <property type="match status" value="1"/>
</dbReference>
<keyword evidence="4" id="KW-0010">Activator</keyword>
<dbReference type="EMBL" id="JABBFX010000001">
    <property type="protein sequence ID" value="NML42291.1"/>
    <property type="molecule type" value="Genomic_DNA"/>
</dbReference>
<dbReference type="InterPro" id="IPR011051">
    <property type="entry name" value="RmlC_Cupin_sf"/>
</dbReference>
<evidence type="ECO:0000256" key="3">
    <source>
        <dbReference type="ARBA" id="ARBA00023125"/>
    </source>
</evidence>
<dbReference type="Proteomes" id="UP000541185">
    <property type="component" value="Unassembled WGS sequence"/>
</dbReference>
<dbReference type="Gene3D" id="1.10.10.60">
    <property type="entry name" value="Homeodomain-like"/>
    <property type="match status" value="2"/>
</dbReference>
<keyword evidence="8" id="KW-1185">Reference proteome</keyword>
<dbReference type="Pfam" id="PF12833">
    <property type="entry name" value="HTH_18"/>
    <property type="match status" value="1"/>
</dbReference>
<dbReference type="PROSITE" id="PS01124">
    <property type="entry name" value="HTH_ARAC_FAMILY_2"/>
    <property type="match status" value="1"/>
</dbReference>
<dbReference type="SMART" id="SM00342">
    <property type="entry name" value="HTH_ARAC"/>
    <property type="match status" value="1"/>
</dbReference>
<evidence type="ECO:0000256" key="4">
    <source>
        <dbReference type="ARBA" id="ARBA00023159"/>
    </source>
</evidence>
<dbReference type="SUPFAM" id="SSF46689">
    <property type="entry name" value="Homeodomain-like"/>
    <property type="match status" value="1"/>
</dbReference>
<organism evidence="7 8">
    <name type="scientific">Ramlibacter agri</name>
    <dbReference type="NCBI Taxonomy" id="2728837"/>
    <lineage>
        <taxon>Bacteria</taxon>
        <taxon>Pseudomonadati</taxon>
        <taxon>Pseudomonadota</taxon>
        <taxon>Betaproteobacteria</taxon>
        <taxon>Burkholderiales</taxon>
        <taxon>Comamonadaceae</taxon>
        <taxon>Ramlibacter</taxon>
    </lineage>
</organism>
<dbReference type="InterPro" id="IPR009057">
    <property type="entry name" value="Homeodomain-like_sf"/>
</dbReference>
<evidence type="ECO:0000256" key="5">
    <source>
        <dbReference type="ARBA" id="ARBA00023163"/>
    </source>
</evidence>
<dbReference type="AlphaFoldDB" id="A0A848GY00"/>
<protein>
    <submittedName>
        <fullName evidence="7">AraC family transcriptional regulator</fullName>
    </submittedName>
</protein>
<name>A0A848GY00_9BURK</name>
<dbReference type="Gene3D" id="2.60.120.10">
    <property type="entry name" value="Jelly Rolls"/>
    <property type="match status" value="1"/>
</dbReference>
<dbReference type="GO" id="GO:0003700">
    <property type="term" value="F:DNA-binding transcription factor activity"/>
    <property type="evidence" value="ECO:0007669"/>
    <property type="project" value="InterPro"/>
</dbReference>
<sequence length="286" mass="32011">MGILVFAARILGRPRAPVSRHPTRNLRKKDMVYPSPSPPGASPVLARRTTYPVGWHIPPHLHDRHQLLYADRGVIVVQAEAGRWIVPPTRGIWMTAGTTHEIRCVGEVRMHSLLIAPKIAPKLLDQTQAVAIPPLLRELLRAAMDVAQPYQAGTRDARLMRLILDELRALPVLPLHLHMPADARLLRICHALQEQPDDTSTLGDWAKRLAIDVKTVQRLFTRETGMTFGQWRQQARLLRALELLATGERVIDVALALGYDSPSAFATMFRKNFGQSPTQFFAPEAA</sequence>
<keyword evidence="5" id="KW-0804">Transcription</keyword>
<dbReference type="Pfam" id="PF02311">
    <property type="entry name" value="AraC_binding"/>
    <property type="match status" value="1"/>
</dbReference>
<dbReference type="PRINTS" id="PR00032">
    <property type="entry name" value="HTHARAC"/>
</dbReference>
<dbReference type="GO" id="GO:0043565">
    <property type="term" value="F:sequence-specific DNA binding"/>
    <property type="evidence" value="ECO:0007669"/>
    <property type="project" value="InterPro"/>
</dbReference>
<dbReference type="FunFam" id="1.10.10.60:FF:000132">
    <property type="entry name" value="AraC family transcriptional regulator"/>
    <property type="match status" value="1"/>
</dbReference>
<keyword evidence="3" id="KW-0238">DNA-binding</keyword>
<reference evidence="7 8" key="1">
    <citation type="submission" date="2020-04" db="EMBL/GenBank/DDBJ databases">
        <title>Ramlibacter sp. G-1-2-2 isolated from soil.</title>
        <authorList>
            <person name="Dahal R.H."/>
        </authorList>
    </citation>
    <scope>NUCLEOTIDE SEQUENCE [LARGE SCALE GENOMIC DNA]</scope>
    <source>
        <strain evidence="7 8">G-1-2-2</strain>
    </source>
</reference>
<accession>A0A848GY00</accession>
<dbReference type="InterPro" id="IPR018062">
    <property type="entry name" value="HTH_AraC-typ_CS"/>
</dbReference>
<evidence type="ECO:0000313" key="8">
    <source>
        <dbReference type="Proteomes" id="UP000541185"/>
    </source>
</evidence>
<dbReference type="InterPro" id="IPR020449">
    <property type="entry name" value="Tscrpt_reg_AraC-type_HTH"/>
</dbReference>
<comment type="caution">
    <text evidence="7">The sequence shown here is derived from an EMBL/GenBank/DDBJ whole genome shotgun (WGS) entry which is preliminary data.</text>
</comment>